<proteinExistence type="predicted"/>
<reference evidence="1" key="1">
    <citation type="submission" date="2015-12" db="EMBL/GenBank/DDBJ databases">
        <title>Update maize B73 reference genome by single molecule sequencing technologies.</title>
        <authorList>
            <consortium name="Maize Genome Sequencing Project"/>
            <person name="Ware D."/>
        </authorList>
    </citation>
    <scope>NUCLEOTIDE SEQUENCE</scope>
    <source>
        <tissue evidence="1">Seedling</tissue>
    </source>
</reference>
<organism evidence="1">
    <name type="scientific">Zea mays</name>
    <name type="common">Maize</name>
    <dbReference type="NCBI Taxonomy" id="4577"/>
    <lineage>
        <taxon>Eukaryota</taxon>
        <taxon>Viridiplantae</taxon>
        <taxon>Streptophyta</taxon>
        <taxon>Embryophyta</taxon>
        <taxon>Tracheophyta</taxon>
        <taxon>Spermatophyta</taxon>
        <taxon>Magnoliopsida</taxon>
        <taxon>Liliopsida</taxon>
        <taxon>Poales</taxon>
        <taxon>Poaceae</taxon>
        <taxon>PACMAD clade</taxon>
        <taxon>Panicoideae</taxon>
        <taxon>Andropogonodae</taxon>
        <taxon>Andropogoneae</taxon>
        <taxon>Tripsacinae</taxon>
        <taxon>Zea</taxon>
    </lineage>
</organism>
<accession>A0A1D6M2T5</accession>
<dbReference type="AlphaFoldDB" id="A0A1D6M2T5"/>
<protein>
    <submittedName>
        <fullName evidence="1">Putative replication protein</fullName>
    </submittedName>
</protein>
<gene>
    <name evidence="1" type="ORF">ZEAMMB73_Zm00001d038031</name>
</gene>
<dbReference type="EMBL" id="CM000782">
    <property type="protein sequence ID" value="AQK85493.1"/>
    <property type="molecule type" value="Genomic_DNA"/>
</dbReference>
<sequence>MASSTTAPRVVSRLDGSDPDFDERRGHDRICDGVHEGGRVCGVAAGSAGLRRCSQPPFNSWTEKSRCRSFSRAAGLLPSLSSSPIFFQPAPFPRLHPVAAQGIKSRRPLLPSLSPAPSHLLLSQAVSLSPLAKRSASSSTVGVQPQLGFPYSHGAASSSLPQSGSKYCAPCSKLAVELLCSALLAPVSLLAPRAGPDISGPKRKSI</sequence>
<evidence type="ECO:0000313" key="1">
    <source>
        <dbReference type="EMBL" id="AQK85493.1"/>
    </source>
</evidence>
<name>A0A1D6M2T5_MAIZE</name>